<dbReference type="Pfam" id="PF00067">
    <property type="entry name" value="p450"/>
    <property type="match status" value="1"/>
</dbReference>
<dbReference type="SMR" id="D8L2V0"/>
<dbReference type="PANTHER" id="PTHR46696:SF1">
    <property type="entry name" value="CYTOCHROME P450 YJIB-RELATED"/>
    <property type="match status" value="1"/>
</dbReference>
<keyword evidence="3 7" id="KW-0479">Metal-binding</keyword>
<dbReference type="BioCyc" id="MetaCyc:MONOMER-21328"/>
<dbReference type="PROSITE" id="PS00086">
    <property type="entry name" value="CYTOCHROME_P450"/>
    <property type="match status" value="1"/>
</dbReference>
<evidence type="ECO:0000313" key="9">
    <source>
        <dbReference type="EMBL" id="ACO31280.1"/>
    </source>
</evidence>
<proteinExistence type="inferred from homology"/>
<feature type="region of interest" description="Disordered" evidence="8">
    <location>
        <begin position="1"/>
        <end position="49"/>
    </location>
</feature>
<dbReference type="PRINTS" id="PR00359">
    <property type="entry name" value="BP450"/>
</dbReference>
<keyword evidence="6 7" id="KW-0503">Monooxygenase</keyword>
<comment type="similarity">
    <text evidence="1 7">Belongs to the cytochrome P450 family.</text>
</comment>
<dbReference type="GO" id="GO:0016705">
    <property type="term" value="F:oxidoreductase activity, acting on paired donors, with incorporation or reduction of molecular oxygen"/>
    <property type="evidence" value="ECO:0007669"/>
    <property type="project" value="InterPro"/>
</dbReference>
<dbReference type="InterPro" id="IPR002397">
    <property type="entry name" value="Cyt_P450_B"/>
</dbReference>
<dbReference type="PRINTS" id="PR00385">
    <property type="entry name" value="P450"/>
</dbReference>
<dbReference type="GO" id="GO:0004497">
    <property type="term" value="F:monooxygenase activity"/>
    <property type="evidence" value="ECO:0007669"/>
    <property type="project" value="UniProtKB-KW"/>
</dbReference>
<dbReference type="CDD" id="cd11030">
    <property type="entry name" value="CYP105-like"/>
    <property type="match status" value="1"/>
</dbReference>
<evidence type="ECO:0000256" key="3">
    <source>
        <dbReference type="ARBA" id="ARBA00022723"/>
    </source>
</evidence>
<dbReference type="InterPro" id="IPR017972">
    <property type="entry name" value="Cyt_P450_CS"/>
</dbReference>
<sequence>MSPPPSGAGDGTSCAPRPPSGPLPIKGRDVTDASSHPAPLPRARRCPLDPPEEYAALRRTDPVSRLAFPDGSAGWLVTRYDDVRTVLTDPRFSARGDLVTSPVASQLRRRDAPAPGMFARMDPPDHTRYRRLLARHFHVRRVRALVPAIERIVADRLDALRRAGPPADLVEIFALPVPTLVICELLGVPYEDRAAFQSWTASMVSVDSTREESDAAVAALAGYVRSLVVAKRGVPAHDLLADLAADGELTDEETANIGLSVLVAGHETTANMLSLGAFALLRHPEELAAFRADPGLTEQAVEELLRYLTIPQFGRERAALEDVVLGGRTLAAGEVVVASLLSANRDPGRFDDPDTLDLRRPSAGHLAFGHGIHQCIGQQLAREQLRAGLRALFTQGPTLRLAVPPEEVPMCEDSLNYGVRRLPVTWGTGR</sequence>
<dbReference type="EMBL" id="FJ655920">
    <property type="protein sequence ID" value="ACO31280.1"/>
    <property type="molecule type" value="Genomic_DNA"/>
</dbReference>
<evidence type="ECO:0000256" key="5">
    <source>
        <dbReference type="ARBA" id="ARBA00023004"/>
    </source>
</evidence>
<reference evidence="9" key="1">
    <citation type="journal article" date="2011" name="Proc. Natl. Acad. Sci. U.S.A.">
        <title>Dedicated ent-kaurene and ent-atiserene synthases for platensimycin and platencin biosynthesis.</title>
        <authorList>
            <person name="Smanski M.J."/>
            <person name="Yu Z."/>
            <person name="Casper J."/>
            <person name="Lin S."/>
            <person name="Peterson R.M."/>
            <person name="Chen Y."/>
            <person name="Wendt-Pienkowski E."/>
            <person name="Rajski S.R."/>
            <person name="Shen B."/>
        </authorList>
    </citation>
    <scope>NUCLEOTIDE SEQUENCE</scope>
    <source>
        <strain evidence="9">MA7327</strain>
    </source>
</reference>
<keyword evidence="4 7" id="KW-0560">Oxidoreductase</keyword>
<keyword evidence="5 7" id="KW-0408">Iron</keyword>
<evidence type="ECO:0000256" key="2">
    <source>
        <dbReference type="ARBA" id="ARBA00022617"/>
    </source>
</evidence>
<dbReference type="AlphaFoldDB" id="D8L2V0"/>
<dbReference type="SUPFAM" id="SSF48264">
    <property type="entry name" value="Cytochrome P450"/>
    <property type="match status" value="1"/>
</dbReference>
<dbReference type="InterPro" id="IPR001128">
    <property type="entry name" value="Cyt_P450"/>
</dbReference>
<name>D8L2V0_STRPT</name>
<accession>D8L2V0</accession>
<dbReference type="Gene3D" id="1.10.630.10">
    <property type="entry name" value="Cytochrome P450"/>
    <property type="match status" value="1"/>
</dbReference>
<dbReference type="GO" id="GO:0020037">
    <property type="term" value="F:heme binding"/>
    <property type="evidence" value="ECO:0007669"/>
    <property type="project" value="InterPro"/>
</dbReference>
<dbReference type="FunFam" id="1.10.630.10:FF:000018">
    <property type="entry name" value="Cytochrome P450 monooxygenase"/>
    <property type="match status" value="1"/>
</dbReference>
<dbReference type="InterPro" id="IPR036396">
    <property type="entry name" value="Cyt_P450_sf"/>
</dbReference>
<evidence type="ECO:0000256" key="8">
    <source>
        <dbReference type="SAM" id="MobiDB-lite"/>
    </source>
</evidence>
<evidence type="ECO:0000256" key="7">
    <source>
        <dbReference type="RuleBase" id="RU000461"/>
    </source>
</evidence>
<evidence type="ECO:0000256" key="1">
    <source>
        <dbReference type="ARBA" id="ARBA00010617"/>
    </source>
</evidence>
<evidence type="ECO:0000256" key="4">
    <source>
        <dbReference type="ARBA" id="ARBA00023002"/>
    </source>
</evidence>
<organism evidence="9">
    <name type="scientific">Streptomyces platensis</name>
    <dbReference type="NCBI Taxonomy" id="58346"/>
    <lineage>
        <taxon>Bacteria</taxon>
        <taxon>Bacillati</taxon>
        <taxon>Actinomycetota</taxon>
        <taxon>Actinomycetes</taxon>
        <taxon>Kitasatosporales</taxon>
        <taxon>Streptomycetaceae</taxon>
        <taxon>Streptomyces</taxon>
    </lineage>
</organism>
<dbReference type="PANTHER" id="PTHR46696">
    <property type="entry name" value="P450, PUTATIVE (EUROFUNG)-RELATED"/>
    <property type="match status" value="1"/>
</dbReference>
<evidence type="ECO:0000256" key="6">
    <source>
        <dbReference type="ARBA" id="ARBA00023033"/>
    </source>
</evidence>
<protein>
    <submittedName>
        <fullName evidence="9">PtmO5</fullName>
    </submittedName>
</protein>
<keyword evidence="2 7" id="KW-0349">Heme</keyword>
<dbReference type="GO" id="GO:0005506">
    <property type="term" value="F:iron ion binding"/>
    <property type="evidence" value="ECO:0007669"/>
    <property type="project" value="InterPro"/>
</dbReference>